<dbReference type="InterPro" id="IPR046348">
    <property type="entry name" value="SIS_dom_sf"/>
</dbReference>
<dbReference type="PATRIC" id="fig|1045004.4.peg.500"/>
<dbReference type="Pfam" id="PF01380">
    <property type="entry name" value="SIS"/>
    <property type="match status" value="1"/>
</dbReference>
<accession>G9WHP5</accession>
<proteinExistence type="predicted"/>
<dbReference type="InterPro" id="IPR036388">
    <property type="entry name" value="WH-like_DNA-bd_sf"/>
</dbReference>
<dbReference type="InterPro" id="IPR047640">
    <property type="entry name" value="RpiR-like"/>
</dbReference>
<comment type="caution">
    <text evidence="6">The sequence shown here is derived from an EMBL/GenBank/DDBJ whole genome shotgun (WGS) entry which is preliminary data.</text>
</comment>
<keyword evidence="1" id="KW-0805">Transcription regulation</keyword>
<keyword evidence="7" id="KW-1185">Reference proteome</keyword>
<dbReference type="Proteomes" id="UP000004959">
    <property type="component" value="Chromosome"/>
</dbReference>
<dbReference type="PROSITE" id="PS51464">
    <property type="entry name" value="SIS"/>
    <property type="match status" value="1"/>
</dbReference>
<dbReference type="InterPro" id="IPR000281">
    <property type="entry name" value="HTH_RpiR"/>
</dbReference>
<dbReference type="EMBL" id="AFVZ01000001">
    <property type="protein sequence ID" value="EHN58619.1"/>
    <property type="molecule type" value="Genomic_DNA"/>
</dbReference>
<dbReference type="Gene3D" id="1.10.10.10">
    <property type="entry name" value="Winged helix-like DNA-binding domain superfamily/Winged helix DNA-binding domain"/>
    <property type="match status" value="1"/>
</dbReference>
<evidence type="ECO:0000259" key="4">
    <source>
        <dbReference type="PROSITE" id="PS51071"/>
    </source>
</evidence>
<evidence type="ECO:0000256" key="1">
    <source>
        <dbReference type="ARBA" id="ARBA00023015"/>
    </source>
</evidence>
<dbReference type="GO" id="GO:1901135">
    <property type="term" value="P:carbohydrate derivative metabolic process"/>
    <property type="evidence" value="ECO:0007669"/>
    <property type="project" value="InterPro"/>
</dbReference>
<feature type="domain" description="SIS" evidence="5">
    <location>
        <begin position="105"/>
        <end position="242"/>
    </location>
</feature>
<gene>
    <name evidence="6" type="ORF">OKIT_0503</name>
</gene>
<dbReference type="RefSeq" id="WP_007745017.1">
    <property type="nucleotide sequence ID" value="NZ_ATZG01000005.1"/>
</dbReference>
<dbReference type="PROSITE" id="PS51071">
    <property type="entry name" value="HTH_RPIR"/>
    <property type="match status" value="1"/>
</dbReference>
<name>G9WHP5_9LACO</name>
<dbReference type="GO" id="GO:0003677">
    <property type="term" value="F:DNA binding"/>
    <property type="evidence" value="ECO:0007669"/>
    <property type="project" value="UniProtKB-KW"/>
</dbReference>
<dbReference type="CDD" id="cd05013">
    <property type="entry name" value="SIS_RpiR"/>
    <property type="match status" value="1"/>
</dbReference>
<dbReference type="GO" id="GO:0003700">
    <property type="term" value="F:DNA-binding transcription factor activity"/>
    <property type="evidence" value="ECO:0007669"/>
    <property type="project" value="InterPro"/>
</dbReference>
<protein>
    <submittedName>
        <fullName evidence="6">RpiR family Phosphosugar-binding transcriptional regulator</fullName>
    </submittedName>
</protein>
<dbReference type="InterPro" id="IPR001347">
    <property type="entry name" value="SIS_dom"/>
</dbReference>
<organism evidence="6 7">
    <name type="scientific">Oenococcus kitaharae DSM 17330</name>
    <dbReference type="NCBI Taxonomy" id="1045004"/>
    <lineage>
        <taxon>Bacteria</taxon>
        <taxon>Bacillati</taxon>
        <taxon>Bacillota</taxon>
        <taxon>Bacilli</taxon>
        <taxon>Lactobacillales</taxon>
        <taxon>Lactobacillaceae</taxon>
        <taxon>Oenococcus</taxon>
    </lineage>
</organism>
<dbReference type="SUPFAM" id="SSF53697">
    <property type="entry name" value="SIS domain"/>
    <property type="match status" value="1"/>
</dbReference>
<dbReference type="Pfam" id="PF01418">
    <property type="entry name" value="HTH_6"/>
    <property type="match status" value="1"/>
</dbReference>
<dbReference type="HOGENOM" id="CLU_055769_4_0_9"/>
<dbReference type="STRING" id="336988.NT96_00005"/>
<dbReference type="AlphaFoldDB" id="G9WHP5"/>
<dbReference type="SUPFAM" id="SSF46689">
    <property type="entry name" value="Homeodomain-like"/>
    <property type="match status" value="1"/>
</dbReference>
<dbReference type="InterPro" id="IPR035472">
    <property type="entry name" value="RpiR-like_SIS"/>
</dbReference>
<evidence type="ECO:0000259" key="5">
    <source>
        <dbReference type="PROSITE" id="PS51464"/>
    </source>
</evidence>
<dbReference type="InterPro" id="IPR009057">
    <property type="entry name" value="Homeodomain-like_sf"/>
</dbReference>
<feature type="domain" description="HTH rpiR-type" evidence="4">
    <location>
        <begin position="1"/>
        <end position="72"/>
    </location>
</feature>
<dbReference type="OrthoDB" id="1648815at2"/>
<dbReference type="PANTHER" id="PTHR30514:SF1">
    <property type="entry name" value="HTH-TYPE TRANSCRIPTIONAL REGULATOR HEXR-RELATED"/>
    <property type="match status" value="1"/>
</dbReference>
<evidence type="ECO:0000313" key="7">
    <source>
        <dbReference type="Proteomes" id="UP000004959"/>
    </source>
</evidence>
<dbReference type="eggNOG" id="COG1737">
    <property type="taxonomic scope" value="Bacteria"/>
</dbReference>
<sequence length="242" mass="27463">MQANQDFNFTATETNIYDFLISHKAEVIESNLRDLAKTIHVSPASVLRCIKKMGCDSFYELKFNFRNQQSAQINGQSQKNYLIDIARDFFTRPLLSEYQVTLANIKKMIRQSKTLCFFGVGTSGILAEYGARQFANFGIDAFYNKDPYYPYQRISKDMKSMVLIVLSVSGETGEAIRQITSLKNLKCKIISITNTSYSTIAKLSDINLSYNVSAEVVADTINTTTQIPVLFLLEYLARELKK</sequence>
<reference evidence="6 7" key="1">
    <citation type="journal article" date="2012" name="PLoS ONE">
        <title>Functional divergence in the genus oenococcus as predicted by genome sequencing of the newly-described species, Oenococcus kitaharae.</title>
        <authorList>
            <person name="Borneman A.R."/>
            <person name="McCarthy J.M."/>
            <person name="Chambers P.J."/>
            <person name="Bartowsky E.J."/>
        </authorList>
    </citation>
    <scope>NUCLEOTIDE SEQUENCE [LARGE SCALE GENOMIC DNA]</scope>
    <source>
        <strain evidence="7">DSM17330</strain>
    </source>
</reference>
<evidence type="ECO:0000313" key="6">
    <source>
        <dbReference type="EMBL" id="EHN58619.1"/>
    </source>
</evidence>
<keyword evidence="2" id="KW-0238">DNA-binding</keyword>
<evidence type="ECO:0000256" key="3">
    <source>
        <dbReference type="ARBA" id="ARBA00023163"/>
    </source>
</evidence>
<dbReference type="Gene3D" id="3.40.50.10490">
    <property type="entry name" value="Glucose-6-phosphate isomerase like protein, domain 1"/>
    <property type="match status" value="1"/>
</dbReference>
<evidence type="ECO:0000256" key="2">
    <source>
        <dbReference type="ARBA" id="ARBA00023125"/>
    </source>
</evidence>
<dbReference type="GO" id="GO:0097367">
    <property type="term" value="F:carbohydrate derivative binding"/>
    <property type="evidence" value="ECO:0007669"/>
    <property type="project" value="InterPro"/>
</dbReference>
<keyword evidence="3" id="KW-0804">Transcription</keyword>
<dbReference type="PANTHER" id="PTHR30514">
    <property type="entry name" value="GLUCOKINASE"/>
    <property type="match status" value="1"/>
</dbReference>